<dbReference type="PANTHER" id="PTHR14209:SF19">
    <property type="entry name" value="ISOAMYL ACETATE-HYDROLYZING ESTERASE 1 HOMOLOG"/>
    <property type="match status" value="1"/>
</dbReference>
<protein>
    <recommendedName>
        <fullName evidence="1">SGNH hydrolase-type esterase domain-containing protein</fullName>
    </recommendedName>
</protein>
<gene>
    <name evidence="2" type="ORF">METZ01_LOCUS228698</name>
</gene>
<dbReference type="InterPro" id="IPR045136">
    <property type="entry name" value="Iah1-like"/>
</dbReference>
<dbReference type="Pfam" id="PF13472">
    <property type="entry name" value="Lipase_GDSL_2"/>
    <property type="match status" value="1"/>
</dbReference>
<dbReference type="EMBL" id="UINC01056155">
    <property type="protein sequence ID" value="SVB75844.1"/>
    <property type="molecule type" value="Genomic_DNA"/>
</dbReference>
<organism evidence="2">
    <name type="scientific">marine metagenome</name>
    <dbReference type="NCBI Taxonomy" id="408172"/>
    <lineage>
        <taxon>unclassified sequences</taxon>
        <taxon>metagenomes</taxon>
        <taxon>ecological metagenomes</taxon>
    </lineage>
</organism>
<name>A0A382GM10_9ZZZZ</name>
<dbReference type="SUPFAM" id="SSF52266">
    <property type="entry name" value="SGNH hydrolase"/>
    <property type="match status" value="1"/>
</dbReference>
<feature type="non-terminal residue" evidence="2">
    <location>
        <position position="432"/>
    </location>
</feature>
<accession>A0A382GM10</accession>
<dbReference type="AlphaFoldDB" id="A0A382GM10"/>
<sequence>VLTKLERLFLAGTLAQREDALPMKSFIALLCVGFALSSPFWAKSKPPSPLKIESGTHLVLLGNGLGSRMMRYGHFETEMQRRYATRKLFIRNMCDEGNTPAFRPHSGRNDPWPFPGAEKYRTLGKARDRWGSGHAGNGFYEKPDQWLTRLKADVIVAFFGFNESFEGPTGLERFKSELTDFIKHTRAQKYNGRSAPQLALVSPIAFEDLSATHGTPDGKVANTNLAIYTAAMEDVARRHGVLYLDIFSVTHGWFENAKAPLTRDGALLNEAGYQRLAPILADGLFGPAAVRGSLAKILKVVREKNWFWHKYYKIPNGVHVYGRRHRPHGPRNYPHELQKIEQMVANRDELIWSVLAGKFFDVAAADSKTHEIPQVGKPNPGIKYTYGEEALATIKPAKGYEIELFASEQEFKNLSNPSQLSFDNRGRLWVAT</sequence>
<dbReference type="PANTHER" id="PTHR14209">
    <property type="entry name" value="ISOAMYL ACETATE-HYDROLYZING ESTERASE 1"/>
    <property type="match status" value="1"/>
</dbReference>
<reference evidence="2" key="1">
    <citation type="submission" date="2018-05" db="EMBL/GenBank/DDBJ databases">
        <authorList>
            <person name="Lanie J.A."/>
            <person name="Ng W.-L."/>
            <person name="Kazmierczak K.M."/>
            <person name="Andrzejewski T.M."/>
            <person name="Davidsen T.M."/>
            <person name="Wayne K.J."/>
            <person name="Tettelin H."/>
            <person name="Glass J.I."/>
            <person name="Rusch D."/>
            <person name="Podicherti R."/>
            <person name="Tsui H.-C.T."/>
            <person name="Winkler M.E."/>
        </authorList>
    </citation>
    <scope>NUCLEOTIDE SEQUENCE</scope>
</reference>
<dbReference type="InterPro" id="IPR013830">
    <property type="entry name" value="SGNH_hydro"/>
</dbReference>
<evidence type="ECO:0000259" key="1">
    <source>
        <dbReference type="Pfam" id="PF13472"/>
    </source>
</evidence>
<feature type="non-terminal residue" evidence="2">
    <location>
        <position position="1"/>
    </location>
</feature>
<feature type="domain" description="SGNH hydrolase-type esterase" evidence="1">
    <location>
        <begin position="132"/>
        <end position="275"/>
    </location>
</feature>
<dbReference type="CDD" id="cd01834">
    <property type="entry name" value="SGNH_hydrolase_like_2"/>
    <property type="match status" value="1"/>
</dbReference>
<dbReference type="Gene3D" id="3.40.50.1110">
    <property type="entry name" value="SGNH hydrolase"/>
    <property type="match status" value="1"/>
</dbReference>
<dbReference type="InterPro" id="IPR036514">
    <property type="entry name" value="SGNH_hydro_sf"/>
</dbReference>
<evidence type="ECO:0000313" key="2">
    <source>
        <dbReference type="EMBL" id="SVB75844.1"/>
    </source>
</evidence>
<proteinExistence type="predicted"/>